<dbReference type="InterPro" id="IPR001054">
    <property type="entry name" value="A/G_cyclase"/>
</dbReference>
<dbReference type="EMBL" id="VGLS01000291">
    <property type="protein sequence ID" value="MBM3224284.1"/>
    <property type="molecule type" value="Genomic_DNA"/>
</dbReference>
<dbReference type="InterPro" id="IPR025874">
    <property type="entry name" value="DZR"/>
</dbReference>
<dbReference type="SMART" id="SM00044">
    <property type="entry name" value="CYCc"/>
    <property type="match status" value="1"/>
</dbReference>
<proteinExistence type="predicted"/>
<name>A0A937VZX6_UNCTE</name>
<sequence>MADEGRGVSAQQPMARSFRMPCPQCQHDNSATAKFCEECGQVLRVRCPACGFEPAPSAKFCPECGQRLAPPAPAVAGQVAFAPSTAYTPKHLAEKILTSRRALEGERKQVTVLFADVKGSMELLADRDPEEARQLLDPVLERLMAAVHRYEGTVNQIMGDGIMALFGAPLAHEDHAVRACYAALAMQEAMRHYSAEVRRTHGVEVQIRVGLNSGEVVVRAIGNDLHMDYSAIGETTHLAARMEQLALPGTIRLTAATLRLVEGLIQVTALGPVPVKGLTAPVEIFEVVGASALRRRLQVAAARGLTPFVGRQSELDVVQRALAQAQAGHGQVVALVGEAGVGKSRLVYEVVHSHHTQHWRVLESAAVSYGTATPYFPVIDLLKRYCRVEDGDDTRTIRARVTGQVLTLDETLQDALPALLSLLEVLPDDSPWLSLDPAQRRQRTLEALRRVLLRESQVQPLLLVCEDLHWMDSETQAWLDSLIDGLPTARLLLLVNYRLEYQHGWGSKTFYTQVRLDPLPPASAEAFLAALLGDAGAAPPAAPLQGLTQRLMARTAGNPFFLEESVRTLVETGVLVGTPGAYQLRQPLQDLPLPSTVQAILAARIDRLLPEA</sequence>
<evidence type="ECO:0000259" key="3">
    <source>
        <dbReference type="PROSITE" id="PS50125"/>
    </source>
</evidence>
<accession>A0A937VZX6</accession>
<evidence type="ECO:0000256" key="1">
    <source>
        <dbReference type="ARBA" id="ARBA00022741"/>
    </source>
</evidence>
<dbReference type="GO" id="GO:0009190">
    <property type="term" value="P:cyclic nucleotide biosynthetic process"/>
    <property type="evidence" value="ECO:0007669"/>
    <property type="project" value="InterPro"/>
</dbReference>
<dbReference type="SUPFAM" id="SSF55073">
    <property type="entry name" value="Nucleotide cyclase"/>
    <property type="match status" value="1"/>
</dbReference>
<dbReference type="Pfam" id="PF13191">
    <property type="entry name" value="AAA_16"/>
    <property type="match status" value="1"/>
</dbReference>
<protein>
    <recommendedName>
        <fullName evidence="3">Guanylate cyclase domain-containing protein</fullName>
    </recommendedName>
</protein>
<dbReference type="GO" id="GO:0005737">
    <property type="term" value="C:cytoplasm"/>
    <property type="evidence" value="ECO:0007669"/>
    <property type="project" value="TreeGrafter"/>
</dbReference>
<keyword evidence="1" id="KW-0547">Nucleotide-binding</keyword>
<dbReference type="Gene3D" id="3.30.70.1230">
    <property type="entry name" value="Nucleotide cyclase"/>
    <property type="match status" value="1"/>
</dbReference>
<reference evidence="4" key="1">
    <citation type="submission" date="2019-03" db="EMBL/GenBank/DDBJ databases">
        <title>Lake Tanganyika Metagenome-Assembled Genomes (MAGs).</title>
        <authorList>
            <person name="Tran P."/>
        </authorList>
    </citation>
    <scope>NUCLEOTIDE SEQUENCE</scope>
    <source>
        <strain evidence="4">K_DeepCast_65m_m2_066</strain>
    </source>
</reference>
<feature type="domain" description="Guanylate cyclase" evidence="3">
    <location>
        <begin position="111"/>
        <end position="243"/>
    </location>
</feature>
<organism evidence="4 5">
    <name type="scientific">Tectimicrobiota bacterium</name>
    <dbReference type="NCBI Taxonomy" id="2528274"/>
    <lineage>
        <taxon>Bacteria</taxon>
        <taxon>Pseudomonadati</taxon>
        <taxon>Nitrospinota/Tectimicrobiota group</taxon>
        <taxon>Candidatus Tectimicrobiota</taxon>
    </lineage>
</organism>
<dbReference type="GO" id="GO:0005524">
    <property type="term" value="F:ATP binding"/>
    <property type="evidence" value="ECO:0007669"/>
    <property type="project" value="UniProtKB-KW"/>
</dbReference>
<dbReference type="PROSITE" id="PS50125">
    <property type="entry name" value="GUANYLATE_CYCLASE_2"/>
    <property type="match status" value="1"/>
</dbReference>
<evidence type="ECO:0000256" key="2">
    <source>
        <dbReference type="ARBA" id="ARBA00022840"/>
    </source>
</evidence>
<dbReference type="CDD" id="cd07302">
    <property type="entry name" value="CHD"/>
    <property type="match status" value="1"/>
</dbReference>
<dbReference type="SUPFAM" id="SSF52540">
    <property type="entry name" value="P-loop containing nucleoside triphosphate hydrolases"/>
    <property type="match status" value="1"/>
</dbReference>
<dbReference type="GO" id="GO:0035556">
    <property type="term" value="P:intracellular signal transduction"/>
    <property type="evidence" value="ECO:0007669"/>
    <property type="project" value="InterPro"/>
</dbReference>
<comment type="caution">
    <text evidence="4">The sequence shown here is derived from an EMBL/GenBank/DDBJ whole genome shotgun (WGS) entry which is preliminary data.</text>
</comment>
<dbReference type="AlphaFoldDB" id="A0A937VZX6"/>
<dbReference type="InterPro" id="IPR041664">
    <property type="entry name" value="AAA_16"/>
</dbReference>
<dbReference type="Proteomes" id="UP000712673">
    <property type="component" value="Unassembled WGS sequence"/>
</dbReference>
<dbReference type="PANTHER" id="PTHR16305">
    <property type="entry name" value="TESTICULAR SOLUBLE ADENYLYL CYCLASE"/>
    <property type="match status" value="1"/>
</dbReference>
<dbReference type="Pfam" id="PF12773">
    <property type="entry name" value="DZR"/>
    <property type="match status" value="1"/>
</dbReference>
<evidence type="ECO:0000313" key="4">
    <source>
        <dbReference type="EMBL" id="MBM3224284.1"/>
    </source>
</evidence>
<evidence type="ECO:0000313" key="5">
    <source>
        <dbReference type="Proteomes" id="UP000712673"/>
    </source>
</evidence>
<dbReference type="Gene3D" id="3.40.50.300">
    <property type="entry name" value="P-loop containing nucleotide triphosphate hydrolases"/>
    <property type="match status" value="1"/>
</dbReference>
<dbReference type="PANTHER" id="PTHR16305:SF28">
    <property type="entry name" value="GUANYLATE CYCLASE DOMAIN-CONTAINING PROTEIN"/>
    <property type="match status" value="1"/>
</dbReference>
<dbReference type="GO" id="GO:0004016">
    <property type="term" value="F:adenylate cyclase activity"/>
    <property type="evidence" value="ECO:0007669"/>
    <property type="project" value="TreeGrafter"/>
</dbReference>
<dbReference type="Pfam" id="PF00211">
    <property type="entry name" value="Guanylate_cyc"/>
    <property type="match status" value="1"/>
</dbReference>
<dbReference type="InterPro" id="IPR027417">
    <property type="entry name" value="P-loop_NTPase"/>
</dbReference>
<gene>
    <name evidence="4" type="ORF">FJZ47_10825</name>
</gene>
<dbReference type="InterPro" id="IPR029787">
    <property type="entry name" value="Nucleotide_cyclase"/>
</dbReference>
<keyword evidence="2" id="KW-0067">ATP-binding</keyword>